<protein>
    <recommendedName>
        <fullName evidence="3">N-acetyltransferase domain-containing protein</fullName>
    </recommendedName>
</protein>
<dbReference type="InterPro" id="IPR016181">
    <property type="entry name" value="Acyl_CoA_acyltransferase"/>
</dbReference>
<dbReference type="EMBL" id="CAJPEV010003735">
    <property type="protein sequence ID" value="CAG0900433.1"/>
    <property type="molecule type" value="Genomic_DNA"/>
</dbReference>
<dbReference type="SUPFAM" id="SSF55729">
    <property type="entry name" value="Acyl-CoA N-acyltransferases (Nat)"/>
    <property type="match status" value="1"/>
</dbReference>
<sequence>MEPVQEGEIEYRIATKEDVDVIAYQMASDFFRREPVVSKVEGIVLPDDVLPFTTMAGKVILNEELSLKAIHVPTGKAIGFRNAYSITEDSDPMKEAIKDNWPSLHPMVQALLQMLEMEEKCAPQLLKRNNLKRVIQCFGLLVLEEYEGRGIGTRKSGFEGAKATAANPRSRRIFEKEGFENVGHYFPSQVMTEDGSKLMPSLPEDTKVIVYLKKF</sequence>
<reference evidence="1" key="1">
    <citation type="submission" date="2020-11" db="EMBL/GenBank/DDBJ databases">
        <authorList>
            <person name="Tran Van P."/>
        </authorList>
    </citation>
    <scope>NUCLEOTIDE SEQUENCE</scope>
</reference>
<dbReference type="EMBL" id="LR903252">
    <property type="protein sequence ID" value="CAD7251686.1"/>
    <property type="molecule type" value="Genomic_DNA"/>
</dbReference>
<dbReference type="AlphaFoldDB" id="A0A7R9FQU8"/>
<evidence type="ECO:0000313" key="2">
    <source>
        <dbReference type="Proteomes" id="UP000677054"/>
    </source>
</evidence>
<evidence type="ECO:0000313" key="1">
    <source>
        <dbReference type="EMBL" id="CAD7251686.1"/>
    </source>
</evidence>
<dbReference type="Proteomes" id="UP000677054">
    <property type="component" value="Unassembled WGS sequence"/>
</dbReference>
<organism evidence="1">
    <name type="scientific">Darwinula stevensoni</name>
    <dbReference type="NCBI Taxonomy" id="69355"/>
    <lineage>
        <taxon>Eukaryota</taxon>
        <taxon>Metazoa</taxon>
        <taxon>Ecdysozoa</taxon>
        <taxon>Arthropoda</taxon>
        <taxon>Crustacea</taxon>
        <taxon>Oligostraca</taxon>
        <taxon>Ostracoda</taxon>
        <taxon>Podocopa</taxon>
        <taxon>Podocopida</taxon>
        <taxon>Darwinulocopina</taxon>
        <taxon>Darwinuloidea</taxon>
        <taxon>Darwinulidae</taxon>
        <taxon>Darwinula</taxon>
    </lineage>
</organism>
<proteinExistence type="predicted"/>
<dbReference type="Gene3D" id="3.40.630.30">
    <property type="match status" value="1"/>
</dbReference>
<evidence type="ECO:0008006" key="3">
    <source>
        <dbReference type="Google" id="ProtNLM"/>
    </source>
</evidence>
<name>A0A7R9FQU8_9CRUS</name>
<keyword evidence="2" id="KW-1185">Reference proteome</keyword>
<gene>
    <name evidence="1" type="ORF">DSTB1V02_LOCUS11448</name>
</gene>
<accession>A0A7R9FQU8</accession>